<keyword evidence="5 7" id="KW-0472">Membrane</keyword>
<keyword evidence="4 7" id="KW-1133">Transmembrane helix</keyword>
<keyword evidence="9" id="KW-1185">Reference proteome</keyword>
<feature type="transmembrane region" description="Helical" evidence="7">
    <location>
        <begin position="180"/>
        <end position="202"/>
    </location>
</feature>
<comment type="subcellular location">
    <subcellularLocation>
        <location evidence="1">Membrane</location>
        <topology evidence="1">Multi-pass membrane protein</topology>
    </subcellularLocation>
</comment>
<dbReference type="GO" id="GO:0016020">
    <property type="term" value="C:membrane"/>
    <property type="evidence" value="ECO:0007669"/>
    <property type="project" value="UniProtKB-SubCell"/>
</dbReference>
<evidence type="ECO:0008006" key="10">
    <source>
        <dbReference type="Google" id="ProtNLM"/>
    </source>
</evidence>
<evidence type="ECO:0000313" key="9">
    <source>
        <dbReference type="Proteomes" id="UP001279734"/>
    </source>
</evidence>
<dbReference type="AlphaFoldDB" id="A0AAD3T0L7"/>
<comment type="similarity">
    <text evidence="2">Belongs to the TMEM19 family.</text>
</comment>
<feature type="compositionally biased region" description="Low complexity" evidence="6">
    <location>
        <begin position="360"/>
        <end position="373"/>
    </location>
</feature>
<evidence type="ECO:0000313" key="8">
    <source>
        <dbReference type="EMBL" id="GMH20529.1"/>
    </source>
</evidence>
<accession>A0AAD3T0L7</accession>
<proteinExistence type="inferred from homology"/>
<dbReference type="PANTHER" id="PTHR13353">
    <property type="entry name" value="TRANSMEMBRANE PROTEIN 19"/>
    <property type="match status" value="1"/>
</dbReference>
<dbReference type="Proteomes" id="UP001279734">
    <property type="component" value="Unassembled WGS sequence"/>
</dbReference>
<feature type="transmembrane region" description="Helical" evidence="7">
    <location>
        <begin position="6"/>
        <end position="26"/>
    </location>
</feature>
<dbReference type="EMBL" id="BSYO01000022">
    <property type="protein sequence ID" value="GMH20529.1"/>
    <property type="molecule type" value="Genomic_DNA"/>
</dbReference>
<sequence length="382" mass="40927">MEKSLIHPWPIVVAVLISSTIAIRAYKKKSLDFSGAFSGFIVMTIHFAAGFRYGAMLIVFFFTSSALTKFGAEKKRSIDPEYKDGGQRNWLQVLSNSVIATVLVVIIWYLTGWEDKCLDTKEQSVLVTALVGGVIGHYCCCNGDTWSSEIGILSDEEPRLITNLKHVRRGTNGAVTKTGLIAAAAAGSVIGITFVVLGFFAAKCPSGVTALKQLLLVPVSAVAGLCGSLIDSVLGATLQFSGFCTVRNKVVGKRSPTVRKISGRCDDGSKKFLTSQLLCLALLDSLIALLEMGFIVRFAKDAGGSASKCLGKSCSLSLNSGARGRAINDAYLGCRSYHCRHRIAIVVVGAVFHIRTTSCRHSSPSSFRTSSTRETQPSPIPE</sequence>
<dbReference type="InterPro" id="IPR002794">
    <property type="entry name" value="DUF92_TMEM19"/>
</dbReference>
<protein>
    <recommendedName>
        <fullName evidence="10">Transmembrane protein 19</fullName>
    </recommendedName>
</protein>
<evidence type="ECO:0000256" key="2">
    <source>
        <dbReference type="ARBA" id="ARBA00009012"/>
    </source>
</evidence>
<name>A0AAD3T0L7_NEPGR</name>
<organism evidence="8 9">
    <name type="scientific">Nepenthes gracilis</name>
    <name type="common">Slender pitcher plant</name>
    <dbReference type="NCBI Taxonomy" id="150966"/>
    <lineage>
        <taxon>Eukaryota</taxon>
        <taxon>Viridiplantae</taxon>
        <taxon>Streptophyta</taxon>
        <taxon>Embryophyta</taxon>
        <taxon>Tracheophyta</taxon>
        <taxon>Spermatophyta</taxon>
        <taxon>Magnoliopsida</taxon>
        <taxon>eudicotyledons</taxon>
        <taxon>Gunneridae</taxon>
        <taxon>Pentapetalae</taxon>
        <taxon>Caryophyllales</taxon>
        <taxon>Nepenthaceae</taxon>
        <taxon>Nepenthes</taxon>
    </lineage>
</organism>
<evidence type="ECO:0000256" key="7">
    <source>
        <dbReference type="SAM" id="Phobius"/>
    </source>
</evidence>
<feature type="region of interest" description="Disordered" evidence="6">
    <location>
        <begin position="360"/>
        <end position="382"/>
    </location>
</feature>
<evidence type="ECO:0000256" key="6">
    <source>
        <dbReference type="SAM" id="MobiDB-lite"/>
    </source>
</evidence>
<feature type="transmembrane region" description="Helical" evidence="7">
    <location>
        <begin position="214"/>
        <end position="238"/>
    </location>
</feature>
<comment type="caution">
    <text evidence="8">The sequence shown here is derived from an EMBL/GenBank/DDBJ whole genome shotgun (WGS) entry which is preliminary data.</text>
</comment>
<dbReference type="Pfam" id="PF01940">
    <property type="entry name" value="DUF92"/>
    <property type="match status" value="1"/>
</dbReference>
<feature type="transmembrane region" description="Helical" evidence="7">
    <location>
        <begin position="93"/>
        <end position="111"/>
    </location>
</feature>
<reference evidence="8" key="1">
    <citation type="submission" date="2023-05" db="EMBL/GenBank/DDBJ databases">
        <title>Nepenthes gracilis genome sequencing.</title>
        <authorList>
            <person name="Fukushima K."/>
        </authorList>
    </citation>
    <scope>NUCLEOTIDE SEQUENCE</scope>
    <source>
        <strain evidence="8">SING2019-196</strain>
    </source>
</reference>
<evidence type="ECO:0000256" key="4">
    <source>
        <dbReference type="ARBA" id="ARBA00022989"/>
    </source>
</evidence>
<evidence type="ECO:0000256" key="5">
    <source>
        <dbReference type="ARBA" id="ARBA00023136"/>
    </source>
</evidence>
<dbReference type="PANTHER" id="PTHR13353:SF14">
    <property type="entry name" value="PROTEIN PGR"/>
    <property type="match status" value="1"/>
</dbReference>
<evidence type="ECO:0000256" key="1">
    <source>
        <dbReference type="ARBA" id="ARBA00004141"/>
    </source>
</evidence>
<gene>
    <name evidence="8" type="ORF">Nepgr_022370</name>
</gene>
<keyword evidence="3 7" id="KW-0812">Transmembrane</keyword>
<evidence type="ECO:0000256" key="3">
    <source>
        <dbReference type="ARBA" id="ARBA00022692"/>
    </source>
</evidence>